<comment type="caution">
    <text evidence="7">The sequence shown here is derived from an EMBL/GenBank/DDBJ whole genome shotgun (WGS) entry which is preliminary data.</text>
</comment>
<evidence type="ECO:0000313" key="8">
    <source>
        <dbReference type="Proteomes" id="UP000801492"/>
    </source>
</evidence>
<dbReference type="EMBL" id="VTPC01002305">
    <property type="protein sequence ID" value="KAF2900270.1"/>
    <property type="molecule type" value="Genomic_DNA"/>
</dbReference>
<keyword evidence="8" id="KW-1185">Reference proteome</keyword>
<keyword evidence="2 5" id="KW-0863">Zinc-finger</keyword>
<evidence type="ECO:0000256" key="2">
    <source>
        <dbReference type="ARBA" id="ARBA00022771"/>
    </source>
</evidence>
<keyword evidence="4 5" id="KW-0238">DNA-binding</keyword>
<evidence type="ECO:0000256" key="3">
    <source>
        <dbReference type="ARBA" id="ARBA00022833"/>
    </source>
</evidence>
<dbReference type="Pfam" id="PF21787">
    <property type="entry name" value="TNP-like_RNaseH_N"/>
    <property type="match status" value="1"/>
</dbReference>
<dbReference type="AlphaFoldDB" id="A0A8K0GD41"/>
<dbReference type="InterPro" id="IPR048365">
    <property type="entry name" value="TNP-like_RNaseH_N"/>
</dbReference>
<dbReference type="GO" id="GO:0008270">
    <property type="term" value="F:zinc ion binding"/>
    <property type="evidence" value="ECO:0007669"/>
    <property type="project" value="UniProtKB-KW"/>
</dbReference>
<dbReference type="InterPro" id="IPR006612">
    <property type="entry name" value="THAP_Znf"/>
</dbReference>
<dbReference type="SUPFAM" id="SSF57716">
    <property type="entry name" value="Glucocorticoid receptor-like (DNA-binding domain)"/>
    <property type="match status" value="1"/>
</dbReference>
<dbReference type="GO" id="GO:0003677">
    <property type="term" value="F:DNA binding"/>
    <property type="evidence" value="ECO:0007669"/>
    <property type="project" value="UniProtKB-UniRule"/>
</dbReference>
<evidence type="ECO:0000256" key="5">
    <source>
        <dbReference type="PROSITE-ProRule" id="PRU00309"/>
    </source>
</evidence>
<dbReference type="PROSITE" id="PS50950">
    <property type="entry name" value="ZF_THAP"/>
    <property type="match status" value="1"/>
</dbReference>
<dbReference type="Pfam" id="PF05485">
    <property type="entry name" value="THAP"/>
    <property type="match status" value="1"/>
</dbReference>
<protein>
    <recommendedName>
        <fullName evidence="6">THAP-type domain-containing protein</fullName>
    </recommendedName>
</protein>
<dbReference type="Proteomes" id="UP000801492">
    <property type="component" value="Unassembled WGS sequence"/>
</dbReference>
<accession>A0A8K0GD41</accession>
<evidence type="ECO:0000259" key="6">
    <source>
        <dbReference type="PROSITE" id="PS50950"/>
    </source>
</evidence>
<keyword evidence="3" id="KW-0862">Zinc</keyword>
<evidence type="ECO:0000256" key="1">
    <source>
        <dbReference type="ARBA" id="ARBA00022723"/>
    </source>
</evidence>
<organism evidence="7 8">
    <name type="scientific">Ignelater luminosus</name>
    <name type="common">Cucubano</name>
    <name type="synonym">Pyrophorus luminosus</name>
    <dbReference type="NCBI Taxonomy" id="2038154"/>
    <lineage>
        <taxon>Eukaryota</taxon>
        <taxon>Metazoa</taxon>
        <taxon>Ecdysozoa</taxon>
        <taxon>Arthropoda</taxon>
        <taxon>Hexapoda</taxon>
        <taxon>Insecta</taxon>
        <taxon>Pterygota</taxon>
        <taxon>Neoptera</taxon>
        <taxon>Endopterygota</taxon>
        <taxon>Coleoptera</taxon>
        <taxon>Polyphaga</taxon>
        <taxon>Elateriformia</taxon>
        <taxon>Elateroidea</taxon>
        <taxon>Elateridae</taxon>
        <taxon>Agrypninae</taxon>
        <taxon>Pyrophorini</taxon>
        <taxon>Ignelater</taxon>
    </lineage>
</organism>
<feature type="domain" description="THAP-type" evidence="6">
    <location>
        <begin position="1"/>
        <end position="77"/>
    </location>
</feature>
<sequence>AATTGSTLNVSDSFVNKHFSKFPKDPEYHQLWKNTCKIDASQDCRFWHVCEDHFTRSNFLNERKDRVNSHVVVPCSSDNGKTLIGILVKIQFDTGINSGILDHLKKQVIKMKPADRYCSLIFDEISRSLEFHYEQVKRYISGFEGLMRHASNDDSQEVEEQFPESEMLIDFNISELDNVYFENSQGLTYLAGWVLKGINVPDCDNCRNTLYPGEVNNHHLPTSFREIDNRQQLTYASSYVMSLVQKIRDCLYKFLETSGFQRNLVNLGQVHCLEHDCNNII</sequence>
<keyword evidence="1" id="KW-0479">Metal-binding</keyword>
<gene>
    <name evidence="7" type="ORF">ILUMI_05916</name>
</gene>
<proteinExistence type="predicted"/>
<feature type="non-terminal residue" evidence="7">
    <location>
        <position position="1"/>
    </location>
</feature>
<evidence type="ECO:0000313" key="7">
    <source>
        <dbReference type="EMBL" id="KAF2900270.1"/>
    </source>
</evidence>
<evidence type="ECO:0000256" key="4">
    <source>
        <dbReference type="ARBA" id="ARBA00023125"/>
    </source>
</evidence>
<reference evidence="7" key="1">
    <citation type="submission" date="2019-08" db="EMBL/GenBank/DDBJ databases">
        <title>The genome of the North American firefly Photinus pyralis.</title>
        <authorList>
            <consortium name="Photinus pyralis genome working group"/>
            <person name="Fallon T.R."/>
            <person name="Sander Lower S.E."/>
            <person name="Weng J.-K."/>
        </authorList>
    </citation>
    <scope>NUCLEOTIDE SEQUENCE</scope>
    <source>
        <strain evidence="7">TRF0915ILg1</strain>
        <tissue evidence="7">Whole body</tissue>
    </source>
</reference>
<dbReference type="OrthoDB" id="7440550at2759"/>
<name>A0A8K0GD41_IGNLU</name>